<accession>A0A9X3NG39</accession>
<dbReference type="SUPFAM" id="SSF63829">
    <property type="entry name" value="Calcium-dependent phosphotriesterase"/>
    <property type="match status" value="1"/>
</dbReference>
<evidence type="ECO:0000313" key="1">
    <source>
        <dbReference type="EMBL" id="MDA0184417.1"/>
    </source>
</evidence>
<sequence length="165" mass="18048">MRRLVPLLVLVLAGCGSLSEDDLPAPPRFPSANVALVPKLATCRDQLATQWLKGETQFAVLCGRERTVELYDVNSGKRVATAGAGIGPTAMVTDGKDATYVVDSKGDALLVYRRSPFQLIRRVHIIGGPYAITFDRERWGLDITLSDGTVVHYKAGWRPVLERTP</sequence>
<name>A0A9X3NG39_9ACTN</name>
<dbReference type="AlphaFoldDB" id="A0A9X3NG39"/>
<dbReference type="Proteomes" id="UP001147653">
    <property type="component" value="Unassembled WGS sequence"/>
</dbReference>
<comment type="caution">
    <text evidence="1">The sequence shown here is derived from an EMBL/GenBank/DDBJ whole genome shotgun (WGS) entry which is preliminary data.</text>
</comment>
<evidence type="ECO:0008006" key="3">
    <source>
        <dbReference type="Google" id="ProtNLM"/>
    </source>
</evidence>
<keyword evidence="2" id="KW-1185">Reference proteome</keyword>
<dbReference type="EMBL" id="JAPDDP010000075">
    <property type="protein sequence ID" value="MDA0184417.1"/>
    <property type="molecule type" value="Genomic_DNA"/>
</dbReference>
<protein>
    <recommendedName>
        <fullName evidence="3">Lipoprotein</fullName>
    </recommendedName>
</protein>
<gene>
    <name evidence="1" type="ORF">OJ997_29200</name>
</gene>
<proteinExistence type="predicted"/>
<evidence type="ECO:0000313" key="2">
    <source>
        <dbReference type="Proteomes" id="UP001147653"/>
    </source>
</evidence>
<reference evidence="1" key="1">
    <citation type="submission" date="2022-10" db="EMBL/GenBank/DDBJ databases">
        <title>The WGS of Solirubrobacter phytolaccae KCTC 29190.</title>
        <authorList>
            <person name="Jiang Z."/>
        </authorList>
    </citation>
    <scope>NUCLEOTIDE SEQUENCE</scope>
    <source>
        <strain evidence="1">KCTC 29190</strain>
    </source>
</reference>
<dbReference type="PROSITE" id="PS51257">
    <property type="entry name" value="PROKAR_LIPOPROTEIN"/>
    <property type="match status" value="1"/>
</dbReference>
<organism evidence="1 2">
    <name type="scientific">Solirubrobacter phytolaccae</name>
    <dbReference type="NCBI Taxonomy" id="1404360"/>
    <lineage>
        <taxon>Bacteria</taxon>
        <taxon>Bacillati</taxon>
        <taxon>Actinomycetota</taxon>
        <taxon>Thermoleophilia</taxon>
        <taxon>Solirubrobacterales</taxon>
        <taxon>Solirubrobacteraceae</taxon>
        <taxon>Solirubrobacter</taxon>
    </lineage>
</organism>
<dbReference type="RefSeq" id="WP_270028872.1">
    <property type="nucleotide sequence ID" value="NZ_JAPDDP010000075.1"/>
</dbReference>